<evidence type="ECO:0000313" key="3">
    <source>
        <dbReference type="EMBL" id="KAF9338052.1"/>
    </source>
</evidence>
<feature type="signal peptide" evidence="2">
    <location>
        <begin position="1"/>
        <end position="18"/>
    </location>
</feature>
<dbReference type="AlphaFoldDB" id="A0A9P5SUA5"/>
<dbReference type="Proteomes" id="UP000696485">
    <property type="component" value="Unassembled WGS sequence"/>
</dbReference>
<reference evidence="3" key="1">
    <citation type="journal article" date="2020" name="Fungal Divers.">
        <title>Resolving the Mortierellaceae phylogeny through synthesis of multi-gene phylogenetics and phylogenomics.</title>
        <authorList>
            <person name="Vandepol N."/>
            <person name="Liber J."/>
            <person name="Desiro A."/>
            <person name="Na H."/>
            <person name="Kennedy M."/>
            <person name="Barry K."/>
            <person name="Grigoriev I.V."/>
            <person name="Miller A.N."/>
            <person name="O'Donnell K."/>
            <person name="Stajich J.E."/>
            <person name="Bonito G."/>
        </authorList>
    </citation>
    <scope>NUCLEOTIDE SEQUENCE</scope>
    <source>
        <strain evidence="3">NVP1</strain>
    </source>
</reference>
<proteinExistence type="predicted"/>
<evidence type="ECO:0000256" key="1">
    <source>
        <dbReference type="SAM" id="MobiDB-lite"/>
    </source>
</evidence>
<organism evidence="3 4">
    <name type="scientific">Podila minutissima</name>
    <dbReference type="NCBI Taxonomy" id="64525"/>
    <lineage>
        <taxon>Eukaryota</taxon>
        <taxon>Fungi</taxon>
        <taxon>Fungi incertae sedis</taxon>
        <taxon>Mucoromycota</taxon>
        <taxon>Mortierellomycotina</taxon>
        <taxon>Mortierellomycetes</taxon>
        <taxon>Mortierellales</taxon>
        <taxon>Mortierellaceae</taxon>
        <taxon>Podila</taxon>
    </lineage>
</organism>
<evidence type="ECO:0000313" key="4">
    <source>
        <dbReference type="Proteomes" id="UP000696485"/>
    </source>
</evidence>
<sequence length="167" mass="16444">MKFTTAIAVAAVAAVANAQSIQFSSPTKGSVWTAGKSEYVAWSGNCANLGAVGKNATVNIVFGPAESVQFKAVLGKIDCTGPVVSTYLTVPADIESGTYSLKADTQPVSYSPAFTINGAAGPAPSGPAPPAPAPSKTPDTPKSAGNSLTASSAMLAVAGVVAAALTL</sequence>
<keyword evidence="2" id="KW-0732">Signal</keyword>
<feature type="chain" id="PRO_5040370755" evidence="2">
    <location>
        <begin position="19"/>
        <end position="167"/>
    </location>
</feature>
<gene>
    <name evidence="3" type="ORF">BG006_000041</name>
</gene>
<feature type="compositionally biased region" description="Pro residues" evidence="1">
    <location>
        <begin position="124"/>
        <end position="135"/>
    </location>
</feature>
<keyword evidence="4" id="KW-1185">Reference proteome</keyword>
<feature type="compositionally biased region" description="Polar residues" evidence="1">
    <location>
        <begin position="137"/>
        <end position="146"/>
    </location>
</feature>
<dbReference type="EMBL" id="JAAAUY010000010">
    <property type="protein sequence ID" value="KAF9338052.1"/>
    <property type="molecule type" value="Genomic_DNA"/>
</dbReference>
<feature type="region of interest" description="Disordered" evidence="1">
    <location>
        <begin position="119"/>
        <end position="146"/>
    </location>
</feature>
<comment type="caution">
    <text evidence="3">The sequence shown here is derived from an EMBL/GenBank/DDBJ whole genome shotgun (WGS) entry which is preliminary data.</text>
</comment>
<evidence type="ECO:0000256" key="2">
    <source>
        <dbReference type="SAM" id="SignalP"/>
    </source>
</evidence>
<name>A0A9P5SUA5_9FUNG</name>
<protein>
    <submittedName>
        <fullName evidence="3">Uncharacterized protein</fullName>
    </submittedName>
</protein>
<accession>A0A9P5SUA5</accession>